<name>A0ABU1AVV6_9BACT</name>
<dbReference type="PANTHER" id="PTHR34477">
    <property type="entry name" value="UPF0213 PROTEIN YHBQ"/>
    <property type="match status" value="1"/>
</dbReference>
<dbReference type="InterPro" id="IPR000305">
    <property type="entry name" value="GIY-YIG_endonuc"/>
</dbReference>
<dbReference type="Gene3D" id="3.40.1440.10">
    <property type="entry name" value="GIY-YIG endonuclease"/>
    <property type="match status" value="1"/>
</dbReference>
<dbReference type="Proteomes" id="UP001225316">
    <property type="component" value="Unassembled WGS sequence"/>
</dbReference>
<proteinExistence type="inferred from homology"/>
<comment type="similarity">
    <text evidence="1">Belongs to the UPF0213 family.</text>
</comment>
<organism evidence="3 4">
    <name type="scientific">Thalassobacterium maritimum</name>
    <dbReference type="NCBI Taxonomy" id="3041265"/>
    <lineage>
        <taxon>Bacteria</taxon>
        <taxon>Pseudomonadati</taxon>
        <taxon>Verrucomicrobiota</taxon>
        <taxon>Opitutia</taxon>
        <taxon>Puniceicoccales</taxon>
        <taxon>Coraliomargaritaceae</taxon>
        <taxon>Thalassobacterium</taxon>
    </lineage>
</organism>
<dbReference type="PROSITE" id="PS50164">
    <property type="entry name" value="GIY_YIG"/>
    <property type="match status" value="1"/>
</dbReference>
<dbReference type="RefSeq" id="WP_308950813.1">
    <property type="nucleotide sequence ID" value="NZ_JARXHW010000028.1"/>
</dbReference>
<dbReference type="SMART" id="SM00465">
    <property type="entry name" value="GIYc"/>
    <property type="match status" value="1"/>
</dbReference>
<keyword evidence="4" id="KW-1185">Reference proteome</keyword>
<dbReference type="SUPFAM" id="SSF82771">
    <property type="entry name" value="GIY-YIG endonuclease"/>
    <property type="match status" value="1"/>
</dbReference>
<dbReference type="PANTHER" id="PTHR34477:SF1">
    <property type="entry name" value="UPF0213 PROTEIN YHBQ"/>
    <property type="match status" value="1"/>
</dbReference>
<protein>
    <submittedName>
        <fullName evidence="3">GIY-YIG nuclease family protein</fullName>
    </submittedName>
</protein>
<accession>A0ABU1AVV6</accession>
<evidence type="ECO:0000313" key="3">
    <source>
        <dbReference type="EMBL" id="MDQ8208294.1"/>
    </source>
</evidence>
<dbReference type="Pfam" id="PF01541">
    <property type="entry name" value="GIY-YIG"/>
    <property type="match status" value="1"/>
</dbReference>
<gene>
    <name evidence="3" type="ORF">QEH52_12290</name>
</gene>
<feature type="domain" description="GIY-YIG" evidence="2">
    <location>
        <begin position="15"/>
        <end position="92"/>
    </location>
</feature>
<reference evidence="3 4" key="1">
    <citation type="submission" date="2023-04" db="EMBL/GenBank/DDBJ databases">
        <title>A novel bacteria isolated from coastal sediment.</title>
        <authorList>
            <person name="Liu X.-J."/>
            <person name="Du Z.-J."/>
        </authorList>
    </citation>
    <scope>NUCLEOTIDE SEQUENCE [LARGE SCALE GENOMIC DNA]</scope>
    <source>
        <strain evidence="3 4">SDUM461003</strain>
    </source>
</reference>
<evidence type="ECO:0000256" key="1">
    <source>
        <dbReference type="ARBA" id="ARBA00007435"/>
    </source>
</evidence>
<evidence type="ECO:0000259" key="2">
    <source>
        <dbReference type="PROSITE" id="PS50164"/>
    </source>
</evidence>
<evidence type="ECO:0000313" key="4">
    <source>
        <dbReference type="Proteomes" id="UP001225316"/>
    </source>
</evidence>
<dbReference type="EMBL" id="JARXHW010000028">
    <property type="protein sequence ID" value="MDQ8208294.1"/>
    <property type="molecule type" value="Genomic_DNA"/>
</dbReference>
<dbReference type="InterPro" id="IPR050190">
    <property type="entry name" value="UPF0213_domain"/>
</dbReference>
<comment type="caution">
    <text evidence="3">The sequence shown here is derived from an EMBL/GenBank/DDBJ whole genome shotgun (WGS) entry which is preliminary data.</text>
</comment>
<dbReference type="InterPro" id="IPR035901">
    <property type="entry name" value="GIY-YIG_endonuc_sf"/>
</dbReference>
<dbReference type="CDD" id="cd10456">
    <property type="entry name" value="GIY-YIG_UPF0213"/>
    <property type="match status" value="1"/>
</dbReference>
<sequence length="97" mass="11136">MVLFGWNRRRPSAVSQWWVYMIRCADGTFYTGISTDVARRFEEHASGSPKSAKYVRGRAPLELIYSKEVGTQSEATIEERRIKRLTKAQKVKLVGVQ</sequence>